<evidence type="ECO:0000259" key="5">
    <source>
        <dbReference type="SMART" id="SM00646"/>
    </source>
</evidence>
<evidence type="ECO:0000256" key="4">
    <source>
        <dbReference type="SAM" id="SignalP"/>
    </source>
</evidence>
<dbReference type="Proteomes" id="UP001139516">
    <property type="component" value="Unassembled WGS sequence"/>
</dbReference>
<evidence type="ECO:0000313" key="6">
    <source>
        <dbReference type="EMBL" id="MCK8784933.1"/>
    </source>
</evidence>
<evidence type="ECO:0000256" key="3">
    <source>
        <dbReference type="ARBA" id="ARBA00022801"/>
    </source>
</evidence>
<dbReference type="AlphaFoldDB" id="A0A9X2BTS5"/>
<dbReference type="EC" id="3.5.1.28" evidence="2"/>
<comment type="catalytic activity">
    <reaction evidence="1">
        <text>Hydrolyzes the link between N-acetylmuramoyl residues and L-amino acid residues in certain cell-wall glycopeptides.</text>
        <dbReference type="EC" id="3.5.1.28"/>
    </reaction>
</comment>
<dbReference type="SMART" id="SM00646">
    <property type="entry name" value="Ami_3"/>
    <property type="match status" value="1"/>
</dbReference>
<dbReference type="EMBL" id="JALPRX010000045">
    <property type="protein sequence ID" value="MCK8784933.1"/>
    <property type="molecule type" value="Genomic_DNA"/>
</dbReference>
<dbReference type="CDD" id="cd02696">
    <property type="entry name" value="MurNAc-LAA"/>
    <property type="match status" value="1"/>
</dbReference>
<evidence type="ECO:0000256" key="1">
    <source>
        <dbReference type="ARBA" id="ARBA00001561"/>
    </source>
</evidence>
<dbReference type="GO" id="GO:0008745">
    <property type="term" value="F:N-acetylmuramoyl-L-alanine amidase activity"/>
    <property type="evidence" value="ECO:0007669"/>
    <property type="project" value="UniProtKB-EC"/>
</dbReference>
<dbReference type="GO" id="GO:0030288">
    <property type="term" value="C:outer membrane-bounded periplasmic space"/>
    <property type="evidence" value="ECO:0007669"/>
    <property type="project" value="TreeGrafter"/>
</dbReference>
<evidence type="ECO:0000313" key="7">
    <source>
        <dbReference type="Proteomes" id="UP001139516"/>
    </source>
</evidence>
<dbReference type="GO" id="GO:0009253">
    <property type="term" value="P:peptidoglycan catabolic process"/>
    <property type="evidence" value="ECO:0007669"/>
    <property type="project" value="InterPro"/>
</dbReference>
<evidence type="ECO:0000256" key="2">
    <source>
        <dbReference type="ARBA" id="ARBA00011901"/>
    </source>
</evidence>
<dbReference type="SUPFAM" id="SSF53187">
    <property type="entry name" value="Zn-dependent exopeptidases"/>
    <property type="match status" value="1"/>
</dbReference>
<comment type="caution">
    <text evidence="6">The sequence shown here is derived from an EMBL/GenBank/DDBJ whole genome shotgun (WGS) entry which is preliminary data.</text>
</comment>
<organism evidence="6 7">
    <name type="scientific">Roseomonas acroporae</name>
    <dbReference type="NCBI Taxonomy" id="2937791"/>
    <lineage>
        <taxon>Bacteria</taxon>
        <taxon>Pseudomonadati</taxon>
        <taxon>Pseudomonadota</taxon>
        <taxon>Alphaproteobacteria</taxon>
        <taxon>Acetobacterales</taxon>
        <taxon>Roseomonadaceae</taxon>
        <taxon>Roseomonas</taxon>
    </lineage>
</organism>
<dbReference type="PANTHER" id="PTHR30404:SF0">
    <property type="entry name" value="N-ACETYLMURAMOYL-L-ALANINE AMIDASE AMIC"/>
    <property type="match status" value="1"/>
</dbReference>
<dbReference type="Pfam" id="PF01520">
    <property type="entry name" value="Amidase_3"/>
    <property type="match status" value="1"/>
</dbReference>
<dbReference type="Gene3D" id="2.60.40.3500">
    <property type="match status" value="1"/>
</dbReference>
<reference evidence="6" key="1">
    <citation type="submission" date="2022-04" db="EMBL/GenBank/DDBJ databases">
        <title>Roseomonas acroporae sp. nov., isolated from coral Acropora digitifera.</title>
        <authorList>
            <person name="Sun H."/>
        </authorList>
    </citation>
    <scope>NUCLEOTIDE SEQUENCE</scope>
    <source>
        <strain evidence="6">NAR14</strain>
    </source>
</reference>
<keyword evidence="3 6" id="KW-0378">Hydrolase</keyword>
<feature type="signal peptide" evidence="4">
    <location>
        <begin position="1"/>
        <end position="28"/>
    </location>
</feature>
<accession>A0A9X2BTS5</accession>
<name>A0A9X2BTS5_9PROT</name>
<keyword evidence="4" id="KW-0732">Signal</keyword>
<proteinExistence type="predicted"/>
<feature type="chain" id="PRO_5040960811" description="N-acetylmuramoyl-L-alanine amidase" evidence="4">
    <location>
        <begin position="29"/>
        <end position="415"/>
    </location>
</feature>
<gene>
    <name evidence="6" type="ORF">M0638_11125</name>
</gene>
<dbReference type="InterPro" id="IPR050695">
    <property type="entry name" value="N-acetylmuramoyl_amidase_3"/>
</dbReference>
<feature type="domain" description="MurNAc-LAA" evidence="5">
    <location>
        <begin position="246"/>
        <end position="399"/>
    </location>
</feature>
<dbReference type="InterPro" id="IPR002508">
    <property type="entry name" value="MurNAc-LAA_cat"/>
</dbReference>
<dbReference type="PANTHER" id="PTHR30404">
    <property type="entry name" value="N-ACETYLMURAMOYL-L-ALANINE AMIDASE"/>
    <property type="match status" value="1"/>
</dbReference>
<dbReference type="Gene3D" id="3.40.630.40">
    <property type="entry name" value="Zn-dependent exopeptidases"/>
    <property type="match status" value="1"/>
</dbReference>
<keyword evidence="7" id="KW-1185">Reference proteome</keyword>
<protein>
    <recommendedName>
        <fullName evidence="2">N-acetylmuramoyl-L-alanine amidase</fullName>
        <ecNumber evidence="2">3.5.1.28</ecNumber>
    </recommendedName>
</protein>
<dbReference type="RefSeq" id="WP_248667058.1">
    <property type="nucleotide sequence ID" value="NZ_JALPRX010000045.1"/>
</dbReference>
<sequence>MAMLHSRRRLLGCGLPALAALWSGAAIARERRPGGADGPGPLRLSGAGEATRLRLALPPGQPWQLTALADPPRLVLDLPGMAWSGPATVEGAGLVRRARFDAARGRLLLELARPVAPPLVRAAGRGRAGGALAVELLPGRGAAFAALATPGRVLASSAPATPAVARVAPPERPGTGSPPGGTLPLVVLDPGHGGRDPGAIGRSGTYEKRITLAAAQALARQLQATGRCRVALTRTRDVFVPLEDRTAFARARQATLFVSLHADSAPAVARGASVYTLGDTASDGLAAALARRENRADQAGGMRLPSVPPEVARILASLVRQETRAGSERLARMAVGELGREVSLLPNSHRHANFVVLKAPDTPAMLVEMGFLSNPADEAALGQPAHRERIAAALSRTVLAWLLRQEQLAGGGGFG</sequence>